<proteinExistence type="predicted"/>
<dbReference type="PANTHER" id="PTHR22683">
    <property type="entry name" value="SPORULATION PROTEIN RELATED"/>
    <property type="match status" value="1"/>
</dbReference>
<feature type="domain" description="FtsK" evidence="3">
    <location>
        <begin position="126"/>
        <end position="300"/>
    </location>
</feature>
<sequence>MRRNKFVSAIIFRVKWRAALVRCEVDARCVSVLAVAERDDGGALTVTLRSKTPEGMAVFSERGIDRLSWSLNRRVVLLPSEPFTPNVHRILVEHHSFEVGDLPTPSVKRPAGIAYRVLLGKSAVTGELVTADLWTKERGSVHALVAGTTGGGKSNTVNVLLAGLVGNGVCVVGIDCKAGETLQPWAGLLGCNVVDPISHPDKADELLERLIALMEERHRCPGPNYQPVVLVVEEWASLPTKPTSIGDNLERLAAQGRSASIGLIVTTQRPTSNVGAVRTSTRGNLPLRIAHSTVGDRAASEAILGGGEYAAADLPTTPPGHALLRNGGGAAESVRVFRCIGPPWKPGELNLPTLNDVEAWDRVAQREVTFEREWLQTAEHAGDFE</sequence>
<protein>
    <submittedName>
        <fullName evidence="4">Unannotated protein</fullName>
    </submittedName>
</protein>
<dbReference type="InterPro" id="IPR027417">
    <property type="entry name" value="P-loop_NTPase"/>
</dbReference>
<keyword evidence="1" id="KW-0547">Nucleotide-binding</keyword>
<dbReference type="PROSITE" id="PS50901">
    <property type="entry name" value="FTSK"/>
    <property type="match status" value="1"/>
</dbReference>
<dbReference type="GO" id="GO:0003677">
    <property type="term" value="F:DNA binding"/>
    <property type="evidence" value="ECO:0007669"/>
    <property type="project" value="InterPro"/>
</dbReference>
<dbReference type="SUPFAM" id="SSF52540">
    <property type="entry name" value="P-loop containing nucleoside triphosphate hydrolases"/>
    <property type="match status" value="1"/>
</dbReference>
<accession>A0A6J7KP36</accession>
<keyword evidence="2" id="KW-0067">ATP-binding</keyword>
<dbReference type="CDD" id="cd01127">
    <property type="entry name" value="TrwB_TraG_TraD_VirD4"/>
    <property type="match status" value="1"/>
</dbReference>
<evidence type="ECO:0000259" key="3">
    <source>
        <dbReference type="PROSITE" id="PS50901"/>
    </source>
</evidence>
<name>A0A6J7KP36_9ZZZZ</name>
<dbReference type="Gene3D" id="3.40.50.300">
    <property type="entry name" value="P-loop containing nucleotide triphosphate hydrolases"/>
    <property type="match status" value="1"/>
</dbReference>
<dbReference type="Pfam" id="PF01580">
    <property type="entry name" value="FtsK_SpoIIIE"/>
    <property type="match status" value="1"/>
</dbReference>
<dbReference type="EMBL" id="CAFBNR010000013">
    <property type="protein sequence ID" value="CAB4958238.1"/>
    <property type="molecule type" value="Genomic_DNA"/>
</dbReference>
<gene>
    <name evidence="4" type="ORF">UFOPK3879_00415</name>
</gene>
<evidence type="ECO:0000256" key="2">
    <source>
        <dbReference type="ARBA" id="ARBA00022840"/>
    </source>
</evidence>
<evidence type="ECO:0000256" key="1">
    <source>
        <dbReference type="ARBA" id="ARBA00022741"/>
    </source>
</evidence>
<dbReference type="GO" id="GO:0005524">
    <property type="term" value="F:ATP binding"/>
    <property type="evidence" value="ECO:0007669"/>
    <property type="project" value="UniProtKB-KW"/>
</dbReference>
<dbReference type="PANTHER" id="PTHR22683:SF41">
    <property type="entry name" value="DNA TRANSLOCASE FTSK"/>
    <property type="match status" value="1"/>
</dbReference>
<dbReference type="InterPro" id="IPR002543">
    <property type="entry name" value="FtsK_dom"/>
</dbReference>
<dbReference type="AlphaFoldDB" id="A0A6J7KP36"/>
<dbReference type="InterPro" id="IPR050206">
    <property type="entry name" value="FtsK/SpoIIIE/SftA"/>
</dbReference>
<evidence type="ECO:0000313" key="4">
    <source>
        <dbReference type="EMBL" id="CAB4958238.1"/>
    </source>
</evidence>
<organism evidence="4">
    <name type="scientific">freshwater metagenome</name>
    <dbReference type="NCBI Taxonomy" id="449393"/>
    <lineage>
        <taxon>unclassified sequences</taxon>
        <taxon>metagenomes</taxon>
        <taxon>ecological metagenomes</taxon>
    </lineage>
</organism>
<reference evidence="4" key="1">
    <citation type="submission" date="2020-05" db="EMBL/GenBank/DDBJ databases">
        <authorList>
            <person name="Chiriac C."/>
            <person name="Salcher M."/>
            <person name="Ghai R."/>
            <person name="Kavagutti S V."/>
        </authorList>
    </citation>
    <scope>NUCLEOTIDE SEQUENCE</scope>
</reference>